<dbReference type="EMBL" id="SJPM01000002">
    <property type="protein sequence ID" value="TWU01352.1"/>
    <property type="molecule type" value="Genomic_DNA"/>
</dbReference>
<name>A0A5C6AQU2_9BACT</name>
<dbReference type="AlphaFoldDB" id="A0A5C6AQU2"/>
<evidence type="ECO:0000313" key="2">
    <source>
        <dbReference type="Proteomes" id="UP000316213"/>
    </source>
</evidence>
<dbReference type="GO" id="GO:0032259">
    <property type="term" value="P:methylation"/>
    <property type="evidence" value="ECO:0007669"/>
    <property type="project" value="UniProtKB-KW"/>
</dbReference>
<proteinExistence type="predicted"/>
<dbReference type="Proteomes" id="UP000316213">
    <property type="component" value="Unassembled WGS sequence"/>
</dbReference>
<dbReference type="Gene3D" id="3.40.50.150">
    <property type="entry name" value="Vaccinia Virus protein VP39"/>
    <property type="match status" value="1"/>
</dbReference>
<protein>
    <submittedName>
        <fullName evidence="1">16S ribosomal RNA methyltransferase KsgA/Dim1 family protein</fullName>
    </submittedName>
</protein>
<gene>
    <name evidence="1" type="ORF">Pla100_10790</name>
</gene>
<evidence type="ECO:0000313" key="1">
    <source>
        <dbReference type="EMBL" id="TWU01352.1"/>
    </source>
</evidence>
<dbReference type="SUPFAM" id="SSF53335">
    <property type="entry name" value="S-adenosyl-L-methionine-dependent methyltransferases"/>
    <property type="match status" value="1"/>
</dbReference>
<dbReference type="GO" id="GO:0008168">
    <property type="term" value="F:methyltransferase activity"/>
    <property type="evidence" value="ECO:0007669"/>
    <property type="project" value="UniProtKB-KW"/>
</dbReference>
<dbReference type="CDD" id="cd02440">
    <property type="entry name" value="AdoMet_MTases"/>
    <property type="match status" value="1"/>
</dbReference>
<dbReference type="InterPro" id="IPR029063">
    <property type="entry name" value="SAM-dependent_MTases_sf"/>
</dbReference>
<keyword evidence="2" id="KW-1185">Reference proteome</keyword>
<dbReference type="RefSeq" id="WP_231602746.1">
    <property type="nucleotide sequence ID" value="NZ_SJPM01000002.1"/>
</dbReference>
<organism evidence="1 2">
    <name type="scientific">Neorhodopirellula pilleata</name>
    <dbReference type="NCBI Taxonomy" id="2714738"/>
    <lineage>
        <taxon>Bacteria</taxon>
        <taxon>Pseudomonadati</taxon>
        <taxon>Planctomycetota</taxon>
        <taxon>Planctomycetia</taxon>
        <taxon>Pirellulales</taxon>
        <taxon>Pirellulaceae</taxon>
        <taxon>Neorhodopirellula</taxon>
    </lineage>
</organism>
<accession>A0A5C6AQU2</accession>
<keyword evidence="1" id="KW-0489">Methyltransferase</keyword>
<keyword evidence="1" id="KW-0808">Transferase</keyword>
<comment type="caution">
    <text evidence="1">The sequence shown here is derived from an EMBL/GenBank/DDBJ whole genome shotgun (WGS) entry which is preliminary data.</text>
</comment>
<reference evidence="1 2" key="1">
    <citation type="submission" date="2019-02" db="EMBL/GenBank/DDBJ databases">
        <title>Deep-cultivation of Planctomycetes and their phenomic and genomic characterization uncovers novel biology.</title>
        <authorList>
            <person name="Wiegand S."/>
            <person name="Jogler M."/>
            <person name="Boedeker C."/>
            <person name="Pinto D."/>
            <person name="Vollmers J."/>
            <person name="Rivas-Marin E."/>
            <person name="Kohn T."/>
            <person name="Peeters S.H."/>
            <person name="Heuer A."/>
            <person name="Rast P."/>
            <person name="Oberbeckmann S."/>
            <person name="Bunk B."/>
            <person name="Jeske O."/>
            <person name="Meyerdierks A."/>
            <person name="Storesund J.E."/>
            <person name="Kallscheuer N."/>
            <person name="Luecker S."/>
            <person name="Lage O.M."/>
            <person name="Pohl T."/>
            <person name="Merkel B.J."/>
            <person name="Hornburger P."/>
            <person name="Mueller R.-W."/>
            <person name="Bruemmer F."/>
            <person name="Labrenz M."/>
            <person name="Spormann A.M."/>
            <person name="Op Den Camp H."/>
            <person name="Overmann J."/>
            <person name="Amann R."/>
            <person name="Jetten M.S.M."/>
            <person name="Mascher T."/>
            <person name="Medema M.H."/>
            <person name="Devos D.P."/>
            <person name="Kaster A.-K."/>
            <person name="Ovreas L."/>
            <person name="Rohde M."/>
            <person name="Galperin M.Y."/>
            <person name="Jogler C."/>
        </authorList>
    </citation>
    <scope>NUCLEOTIDE SEQUENCE [LARGE SCALE GENOMIC DNA]</scope>
    <source>
        <strain evidence="1 2">Pla100</strain>
    </source>
</reference>
<sequence length="201" mass="22215">MAFTLERPLASTYTRRAACVFKAWLKQPTQVATIFPSSVFLTERIARRDCVRSADTVVELGPGAGGTTLALLESMKPDARLLAVEKTPDLADALAEIEDPRLTSRLGDAADLIEILRAHDLTKADVIVSGIPFSSIPRATAKRISRSIDDVLTPGGTFIAYQLRDDILHFTRPLFGTPHTQFVMRNLPPLRIFTWTKRLQG</sequence>